<dbReference type="AlphaFoldDB" id="A8MDF6"/>
<dbReference type="OrthoDB" id="7870at2157"/>
<sequence length="184" mass="20892">MANYYFGGPLEIPLEKAKTLVTEEVKNSIEVNLKVQVEVKDDSVVLTPMQDANPDSVIKARQIIQALALGFSRDDALELLNDDKYLDVVDLSDYIGKDKENHLSRIKAIIIGEGGKVKRNLEELTETKIAVKDKAVGIIGNYDNVRAVRDAIVMLINGRQHSTVYRWLQRWKRDLNLRRIEGNF</sequence>
<organism evidence="3 4">
    <name type="scientific">Caldivirga maquilingensis (strain ATCC 700844 / DSM 13496 / JCM 10307 / IC-167)</name>
    <dbReference type="NCBI Taxonomy" id="397948"/>
    <lineage>
        <taxon>Archaea</taxon>
        <taxon>Thermoproteota</taxon>
        <taxon>Thermoprotei</taxon>
        <taxon>Thermoproteales</taxon>
        <taxon>Thermoproteaceae</taxon>
        <taxon>Caldivirga</taxon>
    </lineage>
</organism>
<feature type="domain" description="K Homology" evidence="2">
    <location>
        <begin position="89"/>
        <end position="157"/>
    </location>
</feature>
<dbReference type="Gene3D" id="3.30.1370.10">
    <property type="entry name" value="K Homology domain, type 1"/>
    <property type="match status" value="2"/>
</dbReference>
<dbReference type="STRING" id="397948.Cmaq_0980"/>
<dbReference type="SUPFAM" id="SSF54791">
    <property type="entry name" value="Eukaryotic type KH-domain (KH-domain type I)"/>
    <property type="match status" value="1"/>
</dbReference>
<keyword evidence="4" id="KW-1185">Reference proteome</keyword>
<gene>
    <name evidence="3" type="ordered locus">Cmaq_0980</name>
</gene>
<evidence type="ECO:0000256" key="1">
    <source>
        <dbReference type="ARBA" id="ARBA00022884"/>
    </source>
</evidence>
<dbReference type="RefSeq" id="WP_012186031.1">
    <property type="nucleotide sequence ID" value="NC_009954.1"/>
</dbReference>
<dbReference type="InterPro" id="IPR036612">
    <property type="entry name" value="KH_dom_type_1_sf"/>
</dbReference>
<dbReference type="GO" id="GO:0003723">
    <property type="term" value="F:RNA binding"/>
    <property type="evidence" value="ECO:0007669"/>
    <property type="project" value="UniProtKB-KW"/>
</dbReference>
<dbReference type="InterPro" id="IPR019964">
    <property type="entry name" value="KH_domain_protein_archaea"/>
</dbReference>
<dbReference type="GeneID" id="5710225"/>
<evidence type="ECO:0000259" key="2">
    <source>
        <dbReference type="SMART" id="SM00322"/>
    </source>
</evidence>
<evidence type="ECO:0000313" key="3">
    <source>
        <dbReference type="EMBL" id="ABW01812.1"/>
    </source>
</evidence>
<dbReference type="eggNOG" id="arCOG04150">
    <property type="taxonomic scope" value="Archaea"/>
</dbReference>
<dbReference type="PANTHER" id="PTHR12826:SF13">
    <property type="entry name" value="RNA-BINDING PROTEIN PNO1"/>
    <property type="match status" value="1"/>
</dbReference>
<accession>A8MDF6</accession>
<dbReference type="EMBL" id="CP000852">
    <property type="protein sequence ID" value="ABW01812.1"/>
    <property type="molecule type" value="Genomic_DNA"/>
</dbReference>
<dbReference type="InterPro" id="IPR055211">
    <property type="entry name" value="KH_PNO1_2nd"/>
</dbReference>
<dbReference type="NCBIfam" id="TIGR03665">
    <property type="entry name" value="arCOG04150"/>
    <property type="match status" value="1"/>
</dbReference>
<proteinExistence type="predicted"/>
<protein>
    <submittedName>
        <fullName evidence="3">KH type 1 domain protein</fullName>
    </submittedName>
</protein>
<name>A8MDF6_CALMQ</name>
<dbReference type="HOGENOM" id="CLU_064992_3_1_2"/>
<keyword evidence="1" id="KW-0694">RNA-binding</keyword>
<dbReference type="KEGG" id="cma:Cmaq_0980"/>
<evidence type="ECO:0000313" key="4">
    <source>
        <dbReference type="Proteomes" id="UP000001137"/>
    </source>
</evidence>
<dbReference type="InterPro" id="IPR004087">
    <property type="entry name" value="KH_dom"/>
</dbReference>
<dbReference type="PANTHER" id="PTHR12826">
    <property type="entry name" value="RIBONUCLEASE Y"/>
    <property type="match status" value="1"/>
</dbReference>
<dbReference type="NCBIfam" id="NF010328">
    <property type="entry name" value="PRK13763.1-3"/>
    <property type="match status" value="1"/>
</dbReference>
<reference evidence="3 4" key="1">
    <citation type="submission" date="2007-10" db="EMBL/GenBank/DDBJ databases">
        <title>Complete sequence of Caldivirga maquilingensis IC-167.</title>
        <authorList>
            <consortium name="US DOE Joint Genome Institute"/>
            <person name="Copeland A."/>
            <person name="Lucas S."/>
            <person name="Lapidus A."/>
            <person name="Barry K."/>
            <person name="Glavina del Rio T."/>
            <person name="Dalin E."/>
            <person name="Tice H."/>
            <person name="Pitluck S."/>
            <person name="Saunders E."/>
            <person name="Brettin T."/>
            <person name="Bruce D."/>
            <person name="Detter J.C."/>
            <person name="Han C."/>
            <person name="Schmutz J."/>
            <person name="Larimer F."/>
            <person name="Land M."/>
            <person name="Hauser L."/>
            <person name="Kyrpides N."/>
            <person name="Ivanova N."/>
            <person name="Biddle J.F."/>
            <person name="Zhang Z."/>
            <person name="Fitz-Gibbon S.T."/>
            <person name="Lowe T.M."/>
            <person name="Saltikov C."/>
            <person name="House C.H."/>
            <person name="Richardson P."/>
        </authorList>
    </citation>
    <scope>NUCLEOTIDE SEQUENCE [LARGE SCALE GENOMIC DNA]</scope>
    <source>
        <strain evidence="4">ATCC 700844 / DSM 13496 / JCM 10307 / IC-167</strain>
    </source>
</reference>
<dbReference type="SMART" id="SM00322">
    <property type="entry name" value="KH"/>
    <property type="match status" value="1"/>
</dbReference>
<dbReference type="Proteomes" id="UP000001137">
    <property type="component" value="Chromosome"/>
</dbReference>
<dbReference type="Pfam" id="PF22891">
    <property type="entry name" value="KH_PNO1_2nd"/>
    <property type="match status" value="1"/>
</dbReference>